<dbReference type="GO" id="GO:0016586">
    <property type="term" value="C:RSC-type complex"/>
    <property type="evidence" value="ECO:0007669"/>
    <property type="project" value="InterPro"/>
</dbReference>
<keyword evidence="6" id="KW-0804">Transcription</keyword>
<keyword evidence="5 9" id="KW-0103">Bromodomain</keyword>
<keyword evidence="13" id="KW-1185">Reference proteome</keyword>
<feature type="compositionally biased region" description="Basic and acidic residues" evidence="10">
    <location>
        <begin position="520"/>
        <end position="537"/>
    </location>
</feature>
<comment type="subcellular location">
    <subcellularLocation>
        <location evidence="1">Nucleus</location>
    </subcellularLocation>
</comment>
<evidence type="ECO:0000256" key="2">
    <source>
        <dbReference type="ARBA" id="ARBA00022737"/>
    </source>
</evidence>
<dbReference type="InterPro" id="IPR037382">
    <property type="entry name" value="Rsc/polybromo"/>
</dbReference>
<feature type="region of interest" description="Disordered" evidence="10">
    <location>
        <begin position="341"/>
        <end position="382"/>
    </location>
</feature>
<dbReference type="PROSITE" id="PS50014">
    <property type="entry name" value="BROMODOMAIN_2"/>
    <property type="match status" value="2"/>
</dbReference>
<organism evidence="12 13">
    <name type="scientific">Syncephalastrum racemosum</name>
    <name type="common">Filamentous fungus</name>
    <dbReference type="NCBI Taxonomy" id="13706"/>
    <lineage>
        <taxon>Eukaryota</taxon>
        <taxon>Fungi</taxon>
        <taxon>Fungi incertae sedis</taxon>
        <taxon>Mucoromycota</taxon>
        <taxon>Mucoromycotina</taxon>
        <taxon>Mucoromycetes</taxon>
        <taxon>Mucorales</taxon>
        <taxon>Syncephalastraceae</taxon>
        <taxon>Syncephalastrum</taxon>
    </lineage>
</organism>
<dbReference type="PROSITE" id="PS50297">
    <property type="entry name" value="ANK_REP_REGION"/>
    <property type="match status" value="1"/>
</dbReference>
<evidence type="ECO:0000313" key="13">
    <source>
        <dbReference type="Proteomes" id="UP000242180"/>
    </source>
</evidence>
<accession>A0A1X2HCY7</accession>
<proteinExistence type="predicted"/>
<comment type="caution">
    <text evidence="12">The sequence shown here is derived from an EMBL/GenBank/DDBJ whole genome shotgun (WGS) entry which is preliminary data.</text>
</comment>
<protein>
    <recommendedName>
        <fullName evidence="11">Bromo domain-containing protein</fullName>
    </recommendedName>
</protein>
<dbReference type="GO" id="GO:0006338">
    <property type="term" value="P:chromatin remodeling"/>
    <property type="evidence" value="ECO:0007669"/>
    <property type="project" value="InterPro"/>
</dbReference>
<dbReference type="PANTHER" id="PTHR16062">
    <property type="entry name" value="SWI/SNF-RELATED"/>
    <property type="match status" value="1"/>
</dbReference>
<keyword evidence="2" id="KW-0677">Repeat</keyword>
<dbReference type="OrthoDB" id="6017at2759"/>
<dbReference type="Pfam" id="PF00439">
    <property type="entry name" value="Bromodomain"/>
    <property type="match status" value="2"/>
</dbReference>
<dbReference type="SMART" id="SM00248">
    <property type="entry name" value="ANK"/>
    <property type="match status" value="2"/>
</dbReference>
<feature type="compositionally biased region" description="Low complexity" evidence="10">
    <location>
        <begin position="153"/>
        <end position="174"/>
    </location>
</feature>
<feature type="compositionally biased region" description="Basic and acidic residues" evidence="10">
    <location>
        <begin position="10"/>
        <end position="44"/>
    </location>
</feature>
<dbReference type="Gene3D" id="1.25.40.20">
    <property type="entry name" value="Ankyrin repeat-containing domain"/>
    <property type="match status" value="1"/>
</dbReference>
<evidence type="ECO:0000256" key="7">
    <source>
        <dbReference type="ARBA" id="ARBA00023242"/>
    </source>
</evidence>
<dbReference type="SUPFAM" id="SSF47370">
    <property type="entry name" value="Bromodomain"/>
    <property type="match status" value="2"/>
</dbReference>
<dbReference type="AlphaFoldDB" id="A0A1X2HCY7"/>
<keyword evidence="8" id="KW-0040">ANK repeat</keyword>
<dbReference type="SUPFAM" id="SSF48403">
    <property type="entry name" value="Ankyrin repeat"/>
    <property type="match status" value="1"/>
</dbReference>
<dbReference type="Proteomes" id="UP000242180">
    <property type="component" value="Unassembled WGS sequence"/>
</dbReference>
<evidence type="ECO:0000259" key="11">
    <source>
        <dbReference type="PROSITE" id="PS50014"/>
    </source>
</evidence>
<evidence type="ECO:0000256" key="8">
    <source>
        <dbReference type="PROSITE-ProRule" id="PRU00023"/>
    </source>
</evidence>
<name>A0A1X2HCY7_SYNRA</name>
<dbReference type="Gene3D" id="1.20.920.10">
    <property type="entry name" value="Bromodomain-like"/>
    <property type="match status" value="2"/>
</dbReference>
<dbReference type="InterPro" id="IPR036770">
    <property type="entry name" value="Ankyrin_rpt-contain_sf"/>
</dbReference>
<dbReference type="InterPro" id="IPR001487">
    <property type="entry name" value="Bromodomain"/>
</dbReference>
<evidence type="ECO:0000256" key="4">
    <source>
        <dbReference type="ARBA" id="ARBA00023015"/>
    </source>
</evidence>
<dbReference type="CDD" id="cd04369">
    <property type="entry name" value="Bromodomain"/>
    <property type="match status" value="1"/>
</dbReference>
<feature type="region of interest" description="Disordered" evidence="10">
    <location>
        <begin position="520"/>
        <end position="560"/>
    </location>
</feature>
<dbReference type="OMA" id="DTWYSAT"/>
<dbReference type="InterPro" id="IPR002110">
    <property type="entry name" value="Ankyrin_rpt"/>
</dbReference>
<feature type="domain" description="Bromo" evidence="11">
    <location>
        <begin position="64"/>
        <end position="134"/>
    </location>
</feature>
<dbReference type="STRING" id="13706.A0A1X2HCY7"/>
<dbReference type="SMART" id="SM00297">
    <property type="entry name" value="BROMO"/>
    <property type="match status" value="2"/>
</dbReference>
<evidence type="ECO:0000313" key="12">
    <source>
        <dbReference type="EMBL" id="ORY96196.1"/>
    </source>
</evidence>
<gene>
    <name evidence="12" type="ORF">BCR43DRAFT_563569</name>
</gene>
<keyword evidence="4" id="KW-0805">Transcription regulation</keyword>
<dbReference type="InParanoid" id="A0A1X2HCY7"/>
<dbReference type="PROSITE" id="PS00633">
    <property type="entry name" value="BROMODOMAIN_1"/>
    <property type="match status" value="1"/>
</dbReference>
<feature type="compositionally biased region" description="Basic and acidic residues" evidence="10">
    <location>
        <begin position="349"/>
        <end position="362"/>
    </location>
</feature>
<feature type="repeat" description="ANK" evidence="8">
    <location>
        <begin position="261"/>
        <end position="289"/>
    </location>
</feature>
<dbReference type="GO" id="GO:0006368">
    <property type="term" value="P:transcription elongation by RNA polymerase II"/>
    <property type="evidence" value="ECO:0007669"/>
    <property type="project" value="TreeGrafter"/>
</dbReference>
<feature type="domain" description="Bromo" evidence="11">
    <location>
        <begin position="420"/>
        <end position="490"/>
    </location>
</feature>
<evidence type="ECO:0000256" key="1">
    <source>
        <dbReference type="ARBA" id="ARBA00004123"/>
    </source>
</evidence>
<dbReference type="PROSITE" id="PS50088">
    <property type="entry name" value="ANK_REPEAT"/>
    <property type="match status" value="1"/>
</dbReference>
<feature type="region of interest" description="Disordered" evidence="10">
    <location>
        <begin position="148"/>
        <end position="176"/>
    </location>
</feature>
<evidence type="ECO:0000256" key="10">
    <source>
        <dbReference type="SAM" id="MobiDB-lite"/>
    </source>
</evidence>
<evidence type="ECO:0000256" key="5">
    <source>
        <dbReference type="ARBA" id="ARBA00023117"/>
    </source>
</evidence>
<feature type="region of interest" description="Disordered" evidence="10">
    <location>
        <begin position="1"/>
        <end position="44"/>
    </location>
</feature>
<reference evidence="12 13" key="1">
    <citation type="submission" date="2016-07" db="EMBL/GenBank/DDBJ databases">
        <title>Pervasive Adenine N6-methylation of Active Genes in Fungi.</title>
        <authorList>
            <consortium name="DOE Joint Genome Institute"/>
            <person name="Mondo S.J."/>
            <person name="Dannebaum R.O."/>
            <person name="Kuo R.C."/>
            <person name="Labutti K."/>
            <person name="Haridas S."/>
            <person name="Kuo A."/>
            <person name="Salamov A."/>
            <person name="Ahrendt S.R."/>
            <person name="Lipzen A."/>
            <person name="Sullivan W."/>
            <person name="Andreopoulos W.B."/>
            <person name="Clum A."/>
            <person name="Lindquist E."/>
            <person name="Daum C."/>
            <person name="Ramamoorthy G.K."/>
            <person name="Gryganskyi A."/>
            <person name="Culley D."/>
            <person name="Magnuson J.K."/>
            <person name="James T.Y."/>
            <person name="O'Malley M.A."/>
            <person name="Stajich J.E."/>
            <person name="Spatafora J.W."/>
            <person name="Visel A."/>
            <person name="Grigoriev I.V."/>
        </authorList>
    </citation>
    <scope>NUCLEOTIDE SEQUENCE [LARGE SCALE GENOMIC DNA]</scope>
    <source>
        <strain evidence="12 13">NRRL 2496</strain>
    </source>
</reference>
<dbReference type="PRINTS" id="PR00503">
    <property type="entry name" value="BROMODOMAIN"/>
</dbReference>
<dbReference type="InterPro" id="IPR018359">
    <property type="entry name" value="Bromodomain_CS"/>
</dbReference>
<evidence type="ECO:0000256" key="3">
    <source>
        <dbReference type="ARBA" id="ARBA00022853"/>
    </source>
</evidence>
<keyword evidence="7" id="KW-0539">Nucleus</keyword>
<sequence length="772" mass="87991">MENGRPKRQSASDKDYRERKRFRKEKERRGSSIDLSSDKNDQDVHKQCRQLYRELKDLRDDDRPDYPLTSFFVQLPSKRTYPDYYEIIKNPIALSNMKTKIDQREYGSLADFKADLELMVSNAKKYNMKDSQVYQDAVRLQKYFKSWPAEPETSPGRKNSTSSSSTSPTQTKGKTVLKLPGGAFNIKSDTSKPKTEHKVNRIKLTTTDKSKKDDATLKELMSFITHRESKKAVELIHSNPTIDFNKLMRVEMFQDTFTWGPLHAAAYYGDTKVCQALLDHGANVELNDTWYSATPLGWAAYNDKDKVARLLVTKYGANIHAENTSGQVPLDVVSDRDDPRWKGILTGPVEEKATPEEHEKSPQVDTPAQPKKRRGRPPKAELESMAAAARPVQEINLAEFDPIAYMKELFHAIRTHTDNSNRLYSEIFEDLPDREEYPDYYEVIRNPCSLSMVEDNMVNRKYPTLGDWLMSLQSVFENAMEFNEPGSRVFRDAKLLLRLIRRLKERILVREGVPPTQERDVMRLRIDDKPYEREERPKRRAPSKPRSEERDTVPEPGPRIIHQQVPDQRQFMKTLPPQGVPIVAQPPRPVPGYPPMPQPPVEMPLPPAPMMPPPPPAEEMVIDGFTGHGELSKGTPAFFEFFARNLQELRLLDAILVQDREGLSMRLDGSVIGHSLTVSPTTNALEIKPSVKDVVASERGRLSIMILHNNMKLNINKGEVGSPQNPAVWESAPLMKGLNVFKIAITANATRATGGAPEYRTQVYVLCVNRAW</sequence>
<dbReference type="GO" id="GO:0003682">
    <property type="term" value="F:chromatin binding"/>
    <property type="evidence" value="ECO:0007669"/>
    <property type="project" value="TreeGrafter"/>
</dbReference>
<dbReference type="PANTHER" id="PTHR16062:SF19">
    <property type="entry name" value="PROTEIN POLYBROMO-1"/>
    <property type="match status" value="1"/>
</dbReference>
<dbReference type="Pfam" id="PF12796">
    <property type="entry name" value="Ank_2"/>
    <property type="match status" value="1"/>
</dbReference>
<evidence type="ECO:0000256" key="6">
    <source>
        <dbReference type="ARBA" id="ARBA00023163"/>
    </source>
</evidence>
<dbReference type="InterPro" id="IPR036427">
    <property type="entry name" value="Bromodomain-like_sf"/>
</dbReference>
<keyword evidence="3" id="KW-0156">Chromatin regulator</keyword>
<dbReference type="EMBL" id="MCGN01000005">
    <property type="protein sequence ID" value="ORY96196.1"/>
    <property type="molecule type" value="Genomic_DNA"/>
</dbReference>
<evidence type="ECO:0000256" key="9">
    <source>
        <dbReference type="PROSITE-ProRule" id="PRU00035"/>
    </source>
</evidence>